<evidence type="ECO:0000313" key="3">
    <source>
        <dbReference type="EMBL" id="KAE9989864.1"/>
    </source>
</evidence>
<feature type="compositionally biased region" description="Basic residues" evidence="1">
    <location>
        <begin position="70"/>
        <end position="88"/>
    </location>
</feature>
<accession>A0A8H3VIQ5</accession>
<gene>
    <name evidence="3" type="ORF">EG327_002166</name>
    <name evidence="2" type="ORF">EG328_004258</name>
</gene>
<dbReference type="AlphaFoldDB" id="A0A8H3VIQ5"/>
<keyword evidence="5" id="KW-1185">Reference proteome</keyword>
<comment type="caution">
    <text evidence="3">The sequence shown here is derived from an EMBL/GenBank/DDBJ whole genome shotgun (WGS) entry which is preliminary data.</text>
</comment>
<feature type="region of interest" description="Disordered" evidence="1">
    <location>
        <begin position="66"/>
        <end position="88"/>
    </location>
</feature>
<dbReference type="Proteomes" id="UP000490939">
    <property type="component" value="Unassembled WGS sequence"/>
</dbReference>
<sequence>MSQQQQQQQTFCATCAVWWPLVCLRHWADDHGHPFNPDLYRRGGPHYTPEQSLDVVANRPVAAWTAFGRGQKKKKEKKEKKEKRKALG</sequence>
<proteinExistence type="predicted"/>
<evidence type="ECO:0000256" key="1">
    <source>
        <dbReference type="SAM" id="MobiDB-lite"/>
    </source>
</evidence>
<evidence type="ECO:0000313" key="4">
    <source>
        <dbReference type="Proteomes" id="UP000447873"/>
    </source>
</evidence>
<name>A0A8H3VIQ5_VENIN</name>
<dbReference type="EMBL" id="WNWR01000165">
    <property type="protein sequence ID" value="KAE9989864.1"/>
    <property type="molecule type" value="Genomic_DNA"/>
</dbReference>
<reference evidence="3 5" key="1">
    <citation type="submission" date="2019-07" db="EMBL/GenBank/DDBJ databases">
        <title>Venturia inaequalis Genome Resource.</title>
        <authorList>
            <person name="Lichtner F.J."/>
        </authorList>
    </citation>
    <scope>NUCLEOTIDE SEQUENCE [LARGE SCALE GENOMIC DNA]</scope>
    <source>
        <strain evidence="2 4">120213</strain>
        <strain evidence="3 5">DMI_063113</strain>
    </source>
</reference>
<protein>
    <submittedName>
        <fullName evidence="3">Uncharacterized protein</fullName>
    </submittedName>
</protein>
<dbReference type="EMBL" id="WNWS01000236">
    <property type="protein sequence ID" value="KAE9973700.1"/>
    <property type="molecule type" value="Genomic_DNA"/>
</dbReference>
<organism evidence="3 5">
    <name type="scientific">Venturia inaequalis</name>
    <name type="common">Apple scab fungus</name>
    <dbReference type="NCBI Taxonomy" id="5025"/>
    <lineage>
        <taxon>Eukaryota</taxon>
        <taxon>Fungi</taxon>
        <taxon>Dikarya</taxon>
        <taxon>Ascomycota</taxon>
        <taxon>Pezizomycotina</taxon>
        <taxon>Dothideomycetes</taxon>
        <taxon>Pleosporomycetidae</taxon>
        <taxon>Venturiales</taxon>
        <taxon>Venturiaceae</taxon>
        <taxon>Venturia</taxon>
    </lineage>
</organism>
<evidence type="ECO:0000313" key="5">
    <source>
        <dbReference type="Proteomes" id="UP000490939"/>
    </source>
</evidence>
<dbReference type="Proteomes" id="UP000447873">
    <property type="component" value="Unassembled WGS sequence"/>
</dbReference>
<evidence type="ECO:0000313" key="2">
    <source>
        <dbReference type="EMBL" id="KAE9973700.1"/>
    </source>
</evidence>